<sequence length="117" mass="13239">MYIAVHGLLGYKSAAKMARKLRHHTRSKSTTDCLPAVDFLWSLVAKDRHMWVGTIFNSDDSDIRRARWALYGRSWRRNRGLLNEIGGSSELATLVEKRLDQRSTDFPTATEGISAAC</sequence>
<protein>
    <submittedName>
        <fullName evidence="1">Uncharacterized protein</fullName>
    </submittedName>
</protein>
<dbReference type="VEuPathDB" id="VectorBase:HLOH_060844"/>
<accession>A0A9J6G8Z7</accession>
<reference evidence="1 2" key="1">
    <citation type="journal article" date="2020" name="Cell">
        <title>Large-Scale Comparative Analyses of Tick Genomes Elucidate Their Genetic Diversity and Vector Capacities.</title>
        <authorList>
            <consortium name="Tick Genome and Microbiome Consortium (TIGMIC)"/>
            <person name="Jia N."/>
            <person name="Wang J."/>
            <person name="Shi W."/>
            <person name="Du L."/>
            <person name="Sun Y."/>
            <person name="Zhan W."/>
            <person name="Jiang J.F."/>
            <person name="Wang Q."/>
            <person name="Zhang B."/>
            <person name="Ji P."/>
            <person name="Bell-Sakyi L."/>
            <person name="Cui X.M."/>
            <person name="Yuan T.T."/>
            <person name="Jiang B.G."/>
            <person name="Yang W.F."/>
            <person name="Lam T.T."/>
            <person name="Chang Q.C."/>
            <person name="Ding S.J."/>
            <person name="Wang X.J."/>
            <person name="Zhu J.G."/>
            <person name="Ruan X.D."/>
            <person name="Zhao L."/>
            <person name="Wei J.T."/>
            <person name="Ye R.Z."/>
            <person name="Que T.C."/>
            <person name="Du C.H."/>
            <person name="Zhou Y.H."/>
            <person name="Cheng J.X."/>
            <person name="Dai P.F."/>
            <person name="Guo W.B."/>
            <person name="Han X.H."/>
            <person name="Huang E.J."/>
            <person name="Li L.F."/>
            <person name="Wei W."/>
            <person name="Gao Y.C."/>
            <person name="Liu J.Z."/>
            <person name="Shao H.Z."/>
            <person name="Wang X."/>
            <person name="Wang C.C."/>
            <person name="Yang T.C."/>
            <person name="Huo Q.B."/>
            <person name="Li W."/>
            <person name="Chen H.Y."/>
            <person name="Chen S.E."/>
            <person name="Zhou L.G."/>
            <person name="Ni X.B."/>
            <person name="Tian J.H."/>
            <person name="Sheng Y."/>
            <person name="Liu T."/>
            <person name="Pan Y.S."/>
            <person name="Xia L.Y."/>
            <person name="Li J."/>
            <person name="Zhao F."/>
            <person name="Cao W.C."/>
        </authorList>
    </citation>
    <scope>NUCLEOTIDE SEQUENCE [LARGE SCALE GENOMIC DNA]</scope>
    <source>
        <strain evidence="1">HaeL-2018</strain>
    </source>
</reference>
<comment type="caution">
    <text evidence="1">The sequence shown here is derived from an EMBL/GenBank/DDBJ whole genome shotgun (WGS) entry which is preliminary data.</text>
</comment>
<keyword evidence="2" id="KW-1185">Reference proteome</keyword>
<dbReference type="Proteomes" id="UP000821853">
    <property type="component" value="Chromosome 5"/>
</dbReference>
<evidence type="ECO:0000313" key="2">
    <source>
        <dbReference type="Proteomes" id="UP000821853"/>
    </source>
</evidence>
<gene>
    <name evidence="1" type="ORF">HPB48_015422</name>
</gene>
<proteinExistence type="predicted"/>
<dbReference type="AlphaFoldDB" id="A0A9J6G8Z7"/>
<name>A0A9J6G8Z7_HAELO</name>
<organism evidence="1 2">
    <name type="scientific">Haemaphysalis longicornis</name>
    <name type="common">Bush tick</name>
    <dbReference type="NCBI Taxonomy" id="44386"/>
    <lineage>
        <taxon>Eukaryota</taxon>
        <taxon>Metazoa</taxon>
        <taxon>Ecdysozoa</taxon>
        <taxon>Arthropoda</taxon>
        <taxon>Chelicerata</taxon>
        <taxon>Arachnida</taxon>
        <taxon>Acari</taxon>
        <taxon>Parasitiformes</taxon>
        <taxon>Ixodida</taxon>
        <taxon>Ixodoidea</taxon>
        <taxon>Ixodidae</taxon>
        <taxon>Haemaphysalinae</taxon>
        <taxon>Haemaphysalis</taxon>
    </lineage>
</organism>
<dbReference type="EMBL" id="JABSTR010000007">
    <property type="protein sequence ID" value="KAH9374846.1"/>
    <property type="molecule type" value="Genomic_DNA"/>
</dbReference>
<evidence type="ECO:0000313" key="1">
    <source>
        <dbReference type="EMBL" id="KAH9374846.1"/>
    </source>
</evidence>